<gene>
    <name evidence="2" type="primary">thiW</name>
    <name evidence="2" type="ORF">GCWU000321_01562</name>
</gene>
<feature type="transmembrane region" description="Helical" evidence="1">
    <location>
        <begin position="134"/>
        <end position="156"/>
    </location>
</feature>
<evidence type="ECO:0000313" key="2">
    <source>
        <dbReference type="EMBL" id="EEW97568.1"/>
    </source>
</evidence>
<evidence type="ECO:0000313" key="3">
    <source>
        <dbReference type="Proteomes" id="UP000004736"/>
    </source>
</evidence>
<sequence>MFENDSRSSLRKWIFAALLAAAGVLLSPVFSFPLGVTRAFPLQHMINIFLAVLCGTRYGISAAFTTSVIRNIIGSGSLLAFPGSMIGAFLSGYLYSRTKKLWAAVLGEFTGTSLIGGLVSYPVAALFMGSSKGAFFYISLFSVSCGAGCLIAFIVLKGIHIFQTNTIKEK</sequence>
<evidence type="ECO:0000256" key="1">
    <source>
        <dbReference type="SAM" id="Phobius"/>
    </source>
</evidence>
<dbReference type="Gene3D" id="1.10.1760.20">
    <property type="match status" value="1"/>
</dbReference>
<dbReference type="EMBL" id="ACIM02000001">
    <property type="protein sequence ID" value="EEW97568.1"/>
    <property type="molecule type" value="Genomic_DNA"/>
</dbReference>
<feature type="transmembrane region" description="Helical" evidence="1">
    <location>
        <begin position="41"/>
        <end position="60"/>
    </location>
</feature>
<dbReference type="NCBIfam" id="TIGR02359">
    <property type="entry name" value="thiW"/>
    <property type="match status" value="1"/>
</dbReference>
<dbReference type="AlphaFoldDB" id="C9LPT2"/>
<dbReference type="HOGENOM" id="CLU_100509_0_1_9"/>
<accession>C9LPT2</accession>
<dbReference type="OrthoDB" id="5516776at2"/>
<proteinExistence type="predicted"/>
<feature type="transmembrane region" description="Helical" evidence="1">
    <location>
        <begin position="72"/>
        <end position="95"/>
    </location>
</feature>
<name>C9LPT2_9FIRM</name>
<dbReference type="PIRSF" id="PIRSF024534">
    <property type="entry name" value="ThiW"/>
    <property type="match status" value="1"/>
</dbReference>
<feature type="transmembrane region" description="Helical" evidence="1">
    <location>
        <begin position="101"/>
        <end position="127"/>
    </location>
</feature>
<dbReference type="RefSeq" id="WP_007070500.1">
    <property type="nucleotide sequence ID" value="NZ_GG698602.1"/>
</dbReference>
<dbReference type="InterPro" id="IPR012652">
    <property type="entry name" value="ThiW"/>
</dbReference>
<keyword evidence="1" id="KW-0472">Membrane</keyword>
<dbReference type="eggNOG" id="COG4732">
    <property type="taxonomic scope" value="Bacteria"/>
</dbReference>
<keyword evidence="1" id="KW-1133">Transmembrane helix</keyword>
<keyword evidence="3" id="KW-1185">Reference proteome</keyword>
<reference evidence="2" key="1">
    <citation type="submission" date="2009-09" db="EMBL/GenBank/DDBJ databases">
        <authorList>
            <person name="Weinstock G."/>
            <person name="Sodergren E."/>
            <person name="Clifton S."/>
            <person name="Fulton L."/>
            <person name="Fulton B."/>
            <person name="Courtney L."/>
            <person name="Fronick C."/>
            <person name="Harrison M."/>
            <person name="Strong C."/>
            <person name="Farmer C."/>
            <person name="Delahaunty K."/>
            <person name="Markovic C."/>
            <person name="Hall O."/>
            <person name="Minx P."/>
            <person name="Tomlinson C."/>
            <person name="Mitreva M."/>
            <person name="Nelson J."/>
            <person name="Hou S."/>
            <person name="Wollam A."/>
            <person name="Pepin K.H."/>
            <person name="Johnson M."/>
            <person name="Bhonagiri V."/>
            <person name="Nash W.E."/>
            <person name="Warren W."/>
            <person name="Chinwalla A."/>
            <person name="Mardis E.R."/>
            <person name="Wilson R.K."/>
        </authorList>
    </citation>
    <scope>NUCLEOTIDE SEQUENCE [LARGE SCALE GENOMIC DNA]</scope>
    <source>
        <strain evidence="2">DSM 15470</strain>
    </source>
</reference>
<dbReference type="STRING" id="592028.GCWU000321_01562"/>
<dbReference type="GeneID" id="78278114"/>
<dbReference type="Pfam" id="PF09512">
    <property type="entry name" value="ThiW"/>
    <property type="match status" value="1"/>
</dbReference>
<dbReference type="Proteomes" id="UP000004736">
    <property type="component" value="Unassembled WGS sequence"/>
</dbReference>
<protein>
    <submittedName>
        <fullName evidence="2">Protein ThiW</fullName>
    </submittedName>
</protein>
<organism evidence="2 3">
    <name type="scientific">Dialister invisus DSM 15470</name>
    <dbReference type="NCBI Taxonomy" id="592028"/>
    <lineage>
        <taxon>Bacteria</taxon>
        <taxon>Bacillati</taxon>
        <taxon>Bacillota</taxon>
        <taxon>Negativicutes</taxon>
        <taxon>Veillonellales</taxon>
        <taxon>Veillonellaceae</taxon>
        <taxon>Dialister</taxon>
    </lineage>
</organism>
<keyword evidence="1" id="KW-0812">Transmembrane</keyword>
<comment type="caution">
    <text evidence="2">The sequence shown here is derived from an EMBL/GenBank/DDBJ whole genome shotgun (WGS) entry which is preliminary data.</text>
</comment>